<name>A0AAV0NZ87_9ROSI</name>
<gene>
    <name evidence="2" type="ORF">LITE_LOCUS35788</name>
</gene>
<reference evidence="2" key="1">
    <citation type="submission" date="2022-08" db="EMBL/GenBank/DDBJ databases">
        <authorList>
            <person name="Gutierrez-Valencia J."/>
        </authorList>
    </citation>
    <scope>NUCLEOTIDE SEQUENCE</scope>
</reference>
<evidence type="ECO:0000256" key="1">
    <source>
        <dbReference type="SAM" id="MobiDB-lite"/>
    </source>
</evidence>
<sequence length="74" mass="8376">MAALKLDLQRRDDLEGVRDLEWSIWNWRREEQACSRSDGGRSARGGRAARSGRGGGKGEERDCRVMIGEGQWID</sequence>
<accession>A0AAV0NZ87</accession>
<feature type="region of interest" description="Disordered" evidence="1">
    <location>
        <begin position="33"/>
        <end position="74"/>
    </location>
</feature>
<protein>
    <submittedName>
        <fullName evidence="2">Uncharacterized protein</fullName>
    </submittedName>
</protein>
<dbReference type="EMBL" id="CAMGYJ010000008">
    <property type="protein sequence ID" value="CAI0463496.1"/>
    <property type="molecule type" value="Genomic_DNA"/>
</dbReference>
<comment type="caution">
    <text evidence="2">The sequence shown here is derived from an EMBL/GenBank/DDBJ whole genome shotgun (WGS) entry which is preliminary data.</text>
</comment>
<dbReference type="AlphaFoldDB" id="A0AAV0NZ87"/>
<evidence type="ECO:0000313" key="2">
    <source>
        <dbReference type="EMBL" id="CAI0463496.1"/>
    </source>
</evidence>
<keyword evidence="3" id="KW-1185">Reference proteome</keyword>
<evidence type="ECO:0000313" key="3">
    <source>
        <dbReference type="Proteomes" id="UP001154282"/>
    </source>
</evidence>
<organism evidence="2 3">
    <name type="scientific">Linum tenue</name>
    <dbReference type="NCBI Taxonomy" id="586396"/>
    <lineage>
        <taxon>Eukaryota</taxon>
        <taxon>Viridiplantae</taxon>
        <taxon>Streptophyta</taxon>
        <taxon>Embryophyta</taxon>
        <taxon>Tracheophyta</taxon>
        <taxon>Spermatophyta</taxon>
        <taxon>Magnoliopsida</taxon>
        <taxon>eudicotyledons</taxon>
        <taxon>Gunneridae</taxon>
        <taxon>Pentapetalae</taxon>
        <taxon>rosids</taxon>
        <taxon>fabids</taxon>
        <taxon>Malpighiales</taxon>
        <taxon>Linaceae</taxon>
        <taxon>Linum</taxon>
    </lineage>
</organism>
<proteinExistence type="predicted"/>
<dbReference type="Proteomes" id="UP001154282">
    <property type="component" value="Unassembled WGS sequence"/>
</dbReference>
<feature type="non-terminal residue" evidence="2">
    <location>
        <position position="74"/>
    </location>
</feature>